<sequence>MLSTCFIKILPGHFLRLSYRYATAGLTVVFLLLTGCARQPVLEPLTSPVSAPSQTWAWECERNFAFVARQEGDAMWLFLPGQAVQLPRIKGEPGNRYHSEAIRFQHQNGKARLELTDAIYEHCRNNVQTAAREHAKLNGVDFRATGNSPDWILDITLDGDMQLVTGADHATLVFATPEPLILENERKTLYTAQNKKHQIIIELVGKPCRNARTGNTRAVTVNISVDERKLKGCGGALH</sequence>
<evidence type="ECO:0000313" key="1">
    <source>
        <dbReference type="EMBL" id="VAW73574.1"/>
    </source>
</evidence>
<protein>
    <recommendedName>
        <fullName evidence="2">C-type lysozyme inhibitor domain-containing protein</fullName>
    </recommendedName>
</protein>
<name>A0A3B0YXE3_9ZZZZ</name>
<dbReference type="EMBL" id="UOFN01000019">
    <property type="protein sequence ID" value="VAW73574.1"/>
    <property type="molecule type" value="Genomic_DNA"/>
</dbReference>
<dbReference type="SUPFAM" id="SSF141488">
    <property type="entry name" value="YdhA-like"/>
    <property type="match status" value="1"/>
</dbReference>
<organism evidence="1">
    <name type="scientific">hydrothermal vent metagenome</name>
    <dbReference type="NCBI Taxonomy" id="652676"/>
    <lineage>
        <taxon>unclassified sequences</taxon>
        <taxon>metagenomes</taxon>
        <taxon>ecological metagenomes</taxon>
    </lineage>
</organism>
<gene>
    <name evidence="1" type="ORF">MNBD_GAMMA15-2211</name>
</gene>
<dbReference type="AlphaFoldDB" id="A0A3B0YXE3"/>
<proteinExistence type="predicted"/>
<evidence type="ECO:0008006" key="2">
    <source>
        <dbReference type="Google" id="ProtNLM"/>
    </source>
</evidence>
<dbReference type="InterPro" id="IPR036328">
    <property type="entry name" value="MliC_sf"/>
</dbReference>
<accession>A0A3B0YXE3</accession>
<reference evidence="1" key="1">
    <citation type="submission" date="2018-06" db="EMBL/GenBank/DDBJ databases">
        <authorList>
            <person name="Zhirakovskaya E."/>
        </authorList>
    </citation>
    <scope>NUCLEOTIDE SEQUENCE</scope>
</reference>